<sequence>MPEPTPEPAPRPTPEPAPRPTPQPAPPPTPPPRDEPASLGVPTPQTASADASDAPRTLDLVRARFPHTPDQDASGLAAHAERLAALRRRVDLAALRGRQSALTFDPRNGAS</sequence>
<evidence type="ECO:0000313" key="3">
    <source>
        <dbReference type="Proteomes" id="UP000698222"/>
    </source>
</evidence>
<proteinExistence type="predicted"/>
<protein>
    <submittedName>
        <fullName evidence="2">Outer membrane biosynthesis protein TonB</fullName>
    </submittedName>
</protein>
<gene>
    <name evidence="2" type="ORF">JOF44_003039</name>
</gene>
<comment type="caution">
    <text evidence="2">The sequence shown here is derived from an EMBL/GenBank/DDBJ whole genome shotgun (WGS) entry which is preliminary data.</text>
</comment>
<dbReference type="EMBL" id="JAGIOC010000001">
    <property type="protein sequence ID" value="MBP2410136.1"/>
    <property type="molecule type" value="Genomic_DNA"/>
</dbReference>
<dbReference type="Proteomes" id="UP000698222">
    <property type="component" value="Unassembled WGS sequence"/>
</dbReference>
<evidence type="ECO:0000313" key="2">
    <source>
        <dbReference type="EMBL" id="MBP2410136.1"/>
    </source>
</evidence>
<reference evidence="2 3" key="1">
    <citation type="submission" date="2021-03" db="EMBL/GenBank/DDBJ databases">
        <title>Sequencing the genomes of 1000 actinobacteria strains.</title>
        <authorList>
            <person name="Klenk H.-P."/>
        </authorList>
    </citation>
    <scope>NUCLEOTIDE SEQUENCE [LARGE SCALE GENOMIC DNA]</scope>
    <source>
        <strain evidence="2 3">DSM 14564</strain>
    </source>
</reference>
<name>A0ABS4YMW2_9MICO</name>
<organism evidence="2 3">
    <name type="scientific">Brachybacterium fresconis</name>
    <dbReference type="NCBI Taxonomy" id="173363"/>
    <lineage>
        <taxon>Bacteria</taxon>
        <taxon>Bacillati</taxon>
        <taxon>Actinomycetota</taxon>
        <taxon>Actinomycetes</taxon>
        <taxon>Micrococcales</taxon>
        <taxon>Dermabacteraceae</taxon>
        <taxon>Brachybacterium</taxon>
    </lineage>
</organism>
<dbReference type="RefSeq" id="WP_209893266.1">
    <property type="nucleotide sequence ID" value="NZ_BAAAJV010000041.1"/>
</dbReference>
<feature type="region of interest" description="Disordered" evidence="1">
    <location>
        <begin position="1"/>
        <end position="76"/>
    </location>
</feature>
<keyword evidence="3" id="KW-1185">Reference proteome</keyword>
<feature type="compositionally biased region" description="Basic and acidic residues" evidence="1">
    <location>
        <begin position="59"/>
        <end position="70"/>
    </location>
</feature>
<feature type="compositionally biased region" description="Pro residues" evidence="1">
    <location>
        <begin position="1"/>
        <end position="31"/>
    </location>
</feature>
<accession>A0ABS4YMW2</accession>
<evidence type="ECO:0000256" key="1">
    <source>
        <dbReference type="SAM" id="MobiDB-lite"/>
    </source>
</evidence>